<dbReference type="GO" id="GO:0016779">
    <property type="term" value="F:nucleotidyltransferase activity"/>
    <property type="evidence" value="ECO:0007669"/>
    <property type="project" value="UniProtKB-KW"/>
</dbReference>
<keyword evidence="3" id="KW-0548">Nucleotidyltransferase</keyword>
<accession>A0A0A2XIW1</accession>
<dbReference type="InterPro" id="IPR013830">
    <property type="entry name" value="SGNH_hydro"/>
</dbReference>
<dbReference type="Gene3D" id="3.40.50.1110">
    <property type="entry name" value="SGNH hydrolase"/>
    <property type="match status" value="1"/>
</dbReference>
<evidence type="ECO:0000313" key="4">
    <source>
        <dbReference type="Proteomes" id="UP000030418"/>
    </source>
</evidence>
<name>A0A0A2XIW1_9PAST</name>
<evidence type="ECO:0000259" key="2">
    <source>
        <dbReference type="Pfam" id="PF13472"/>
    </source>
</evidence>
<protein>
    <submittedName>
        <fullName evidence="3">Cytidylyltransferase</fullName>
    </submittedName>
</protein>
<dbReference type="RefSeq" id="WP_039135322.1">
    <property type="nucleotide sequence ID" value="NZ_JPXY01000024.1"/>
</dbReference>
<dbReference type="InterPro" id="IPR003329">
    <property type="entry name" value="Cytidylyl_trans"/>
</dbReference>
<dbReference type="Pfam" id="PF13472">
    <property type="entry name" value="Lipase_GDSL_2"/>
    <property type="match status" value="1"/>
</dbReference>
<dbReference type="GO" id="GO:0016788">
    <property type="term" value="F:hydrolase activity, acting on ester bonds"/>
    <property type="evidence" value="ECO:0007669"/>
    <property type="project" value="UniProtKB-ARBA"/>
</dbReference>
<dbReference type="SUPFAM" id="SSF53448">
    <property type="entry name" value="Nucleotide-diphospho-sugar transferases"/>
    <property type="match status" value="1"/>
</dbReference>
<dbReference type="Proteomes" id="UP000030418">
    <property type="component" value="Unassembled WGS sequence"/>
</dbReference>
<dbReference type="EMBL" id="JPXY01000024">
    <property type="protein sequence ID" value="KGQ32281.1"/>
    <property type="molecule type" value="Genomic_DNA"/>
</dbReference>
<dbReference type="SUPFAM" id="SSF52266">
    <property type="entry name" value="SGNH hydrolase"/>
    <property type="match status" value="1"/>
</dbReference>
<reference evidence="3 4" key="1">
    <citation type="submission" date="2014-08" db="EMBL/GenBank/DDBJ databases">
        <title>Chaperone-usher fimbriae in a diverse selection of Gallibacterium genomes.</title>
        <authorList>
            <person name="Kudirkiene E."/>
            <person name="Bager R.J."/>
            <person name="Johnson T.J."/>
            <person name="Bojesen A.M."/>
        </authorList>
    </citation>
    <scope>NUCLEOTIDE SEQUENCE [LARGE SCALE GENOMIC DNA]</scope>
    <source>
        <strain evidence="3 4">CCM5976</strain>
    </source>
</reference>
<keyword evidence="1" id="KW-0963">Cytoplasm</keyword>
<keyword evidence="4" id="KW-1185">Reference proteome</keyword>
<comment type="caution">
    <text evidence="3">The sequence shown here is derived from an EMBL/GenBank/DDBJ whole genome shotgun (WGS) entry which is preliminary data.</text>
</comment>
<feature type="domain" description="SGNH hydrolase-type esterase" evidence="2">
    <location>
        <begin position="225"/>
        <end position="368"/>
    </location>
</feature>
<evidence type="ECO:0000256" key="1">
    <source>
        <dbReference type="ARBA" id="ARBA00022490"/>
    </source>
</evidence>
<dbReference type="InterPro" id="IPR029044">
    <property type="entry name" value="Nucleotide-diphossugar_trans"/>
</dbReference>
<dbReference type="InterPro" id="IPR036514">
    <property type="entry name" value="SGNH_hydro_sf"/>
</dbReference>
<keyword evidence="3" id="KW-0808">Transferase</keyword>
<dbReference type="Gene3D" id="3.90.550.10">
    <property type="entry name" value="Spore Coat Polysaccharide Biosynthesis Protein SpsA, Chain A"/>
    <property type="match status" value="1"/>
</dbReference>
<evidence type="ECO:0000313" key="3">
    <source>
        <dbReference type="EMBL" id="KGQ32281.1"/>
    </source>
</evidence>
<sequence length="380" mass="44490">MKKVALIPVFSSEKLMNKNVLMLEGKLVAGYSIESALAAKCFERIIVITDKQQYKDALKTYPIDVFQVEKPICSVQALLTIWQQLDPKAKQNDYAVILMPETPLRTIEQIVQCCQLFEQQETDYLYSIDPKKQENHSIYLYRLPFNTLNKLANIQTYMMDKEGSLFIEDSFEYEWIKAILQLRIKNQTSLLNVQRRIREKSKDFNRISDITLVGHSLWDYWQIEQLNNIEVNNLGIGGITTQQYVELILQKQLIKGLGKDTLIFLGINEMFRVGWHAEDTLYWLDQTVQYLRKINAESRLYLMEVSYVAFKREVNSKMIDDFNQQLRDYFSDKNITLVDVNSVLQDQYHQLDLAFTSDGLHFNPIGYKKLATLLQTVLFN</sequence>
<proteinExistence type="predicted"/>
<organism evidence="3 4">
    <name type="scientific">Gallibacterium genomosp. 2</name>
    <dbReference type="NCBI Taxonomy" id="155517"/>
    <lineage>
        <taxon>Bacteria</taxon>
        <taxon>Pseudomonadati</taxon>
        <taxon>Pseudomonadota</taxon>
        <taxon>Gammaproteobacteria</taxon>
        <taxon>Pasteurellales</taxon>
        <taxon>Pasteurellaceae</taxon>
        <taxon>Gallibacterium</taxon>
    </lineage>
</organism>
<dbReference type="AlphaFoldDB" id="A0A0A2XIW1"/>
<dbReference type="Pfam" id="PF02348">
    <property type="entry name" value="CTP_transf_3"/>
    <property type="match status" value="1"/>
</dbReference>
<gene>
    <name evidence="3" type="ORF">P375_05655</name>
</gene>